<reference evidence="1" key="1">
    <citation type="journal article" date="2015" name="Nature">
        <title>Complex archaea that bridge the gap between prokaryotes and eukaryotes.</title>
        <authorList>
            <person name="Spang A."/>
            <person name="Saw J.H."/>
            <person name="Jorgensen S.L."/>
            <person name="Zaremba-Niedzwiedzka K."/>
            <person name="Martijn J."/>
            <person name="Lind A.E."/>
            <person name="van Eijk R."/>
            <person name="Schleper C."/>
            <person name="Guy L."/>
            <person name="Ettema T.J."/>
        </authorList>
    </citation>
    <scope>NUCLEOTIDE SEQUENCE</scope>
</reference>
<dbReference type="EMBL" id="LAZR01062959">
    <property type="protein sequence ID" value="KKK60462.1"/>
    <property type="molecule type" value="Genomic_DNA"/>
</dbReference>
<name>A0A0F8WU98_9ZZZZ</name>
<feature type="non-terminal residue" evidence="1">
    <location>
        <position position="56"/>
    </location>
</feature>
<sequence length="56" mass="6154">MITKVRHLAKQEIREAILAVLQAATEGGGRLTGVKGVYDGERVRLVPELPAIFLIR</sequence>
<evidence type="ECO:0000313" key="1">
    <source>
        <dbReference type="EMBL" id="KKK60462.1"/>
    </source>
</evidence>
<comment type="caution">
    <text evidence="1">The sequence shown here is derived from an EMBL/GenBank/DDBJ whole genome shotgun (WGS) entry which is preliminary data.</text>
</comment>
<organism evidence="1">
    <name type="scientific">marine sediment metagenome</name>
    <dbReference type="NCBI Taxonomy" id="412755"/>
    <lineage>
        <taxon>unclassified sequences</taxon>
        <taxon>metagenomes</taxon>
        <taxon>ecological metagenomes</taxon>
    </lineage>
</organism>
<proteinExistence type="predicted"/>
<dbReference type="AlphaFoldDB" id="A0A0F8WU98"/>
<accession>A0A0F8WU98</accession>
<protein>
    <submittedName>
        <fullName evidence="1">Uncharacterized protein</fullName>
    </submittedName>
</protein>
<gene>
    <name evidence="1" type="ORF">LCGC14_3024150</name>
</gene>